<dbReference type="Pfam" id="PF13445">
    <property type="entry name" value="zf-RING_UBOX"/>
    <property type="match status" value="1"/>
</dbReference>
<evidence type="ECO:0000256" key="6">
    <source>
        <dbReference type="PROSITE-ProRule" id="PRU00175"/>
    </source>
</evidence>
<keyword evidence="2" id="KW-0963">Cytoplasm</keyword>
<dbReference type="GO" id="GO:0005634">
    <property type="term" value="C:nucleus"/>
    <property type="evidence" value="ECO:0007669"/>
    <property type="project" value="TreeGrafter"/>
</dbReference>
<dbReference type="InterPro" id="IPR045098">
    <property type="entry name" value="Fyv10_fam"/>
</dbReference>
<comment type="caution">
    <text evidence="11">The sequence shown here is derived from an EMBL/GenBank/DDBJ whole genome shotgun (WGS) entry which is preliminary data.</text>
</comment>
<dbReference type="Pfam" id="PF10607">
    <property type="entry name" value="CTLH"/>
    <property type="match status" value="1"/>
</dbReference>
<evidence type="ECO:0000259" key="10">
    <source>
        <dbReference type="PROSITE" id="PS51867"/>
    </source>
</evidence>
<gene>
    <name evidence="11" type="ORF">GOP47_0006828</name>
</gene>
<dbReference type="SUPFAM" id="SSF57850">
    <property type="entry name" value="RING/U-box"/>
    <property type="match status" value="1"/>
</dbReference>
<keyword evidence="12" id="KW-1185">Reference proteome</keyword>
<dbReference type="OrthoDB" id="1933281at2759"/>
<dbReference type="EMBL" id="JABFUD020000006">
    <property type="protein sequence ID" value="KAI5079157.1"/>
    <property type="molecule type" value="Genomic_DNA"/>
</dbReference>
<accession>A0A9D4V4C9</accession>
<evidence type="ECO:0000256" key="1">
    <source>
        <dbReference type="ARBA" id="ARBA00004496"/>
    </source>
</evidence>
<evidence type="ECO:0000313" key="12">
    <source>
        <dbReference type="Proteomes" id="UP000886520"/>
    </source>
</evidence>
<dbReference type="InterPro" id="IPR027370">
    <property type="entry name" value="Znf-RING_euk"/>
</dbReference>
<dbReference type="InterPro" id="IPR006595">
    <property type="entry name" value="CTLH_C"/>
</dbReference>
<name>A0A9D4V4C9_ADICA</name>
<dbReference type="CDD" id="cd16652">
    <property type="entry name" value="dRING_Rmd5p-like"/>
    <property type="match status" value="1"/>
</dbReference>
<feature type="domain" description="CTLH" evidence="9">
    <location>
        <begin position="147"/>
        <end position="204"/>
    </location>
</feature>
<proteinExistence type="predicted"/>
<feature type="domain" description="RING-Gid-type" evidence="10">
    <location>
        <begin position="326"/>
        <end position="367"/>
    </location>
</feature>
<dbReference type="PANTHER" id="PTHR12170">
    <property type="entry name" value="MACROPHAGE ERYTHROBLAST ATTACHER-RELATED"/>
    <property type="match status" value="1"/>
</dbReference>
<dbReference type="FunFam" id="3.30.40.10:FF:000143">
    <property type="entry name" value="Regulator of gluconeogenesis Rmd5"/>
    <property type="match status" value="1"/>
</dbReference>
<evidence type="ECO:0000259" key="8">
    <source>
        <dbReference type="PROSITE" id="PS50089"/>
    </source>
</evidence>
<comment type="subcellular location">
    <subcellularLocation>
        <location evidence="1">Cytoplasm</location>
    </subcellularLocation>
</comment>
<organism evidence="11 12">
    <name type="scientific">Adiantum capillus-veneris</name>
    <name type="common">Maidenhair fern</name>
    <dbReference type="NCBI Taxonomy" id="13818"/>
    <lineage>
        <taxon>Eukaryota</taxon>
        <taxon>Viridiplantae</taxon>
        <taxon>Streptophyta</taxon>
        <taxon>Embryophyta</taxon>
        <taxon>Tracheophyta</taxon>
        <taxon>Polypodiopsida</taxon>
        <taxon>Polypodiidae</taxon>
        <taxon>Polypodiales</taxon>
        <taxon>Pteridineae</taxon>
        <taxon>Pteridaceae</taxon>
        <taxon>Vittarioideae</taxon>
        <taxon>Adiantum</taxon>
    </lineage>
</organism>
<evidence type="ECO:0000256" key="7">
    <source>
        <dbReference type="PROSITE-ProRule" id="PRU01215"/>
    </source>
</evidence>
<evidence type="ECO:0000256" key="4">
    <source>
        <dbReference type="ARBA" id="ARBA00022771"/>
    </source>
</evidence>
<dbReference type="Proteomes" id="UP000886520">
    <property type="component" value="Chromosome 6"/>
</dbReference>
<evidence type="ECO:0000313" key="11">
    <source>
        <dbReference type="EMBL" id="KAI5079157.1"/>
    </source>
</evidence>
<dbReference type="InterPro" id="IPR001841">
    <property type="entry name" value="Znf_RING"/>
</dbReference>
<dbReference type="GO" id="GO:0008270">
    <property type="term" value="F:zinc ion binding"/>
    <property type="evidence" value="ECO:0007669"/>
    <property type="project" value="UniProtKB-KW"/>
</dbReference>
<keyword evidence="5" id="KW-0862">Zinc</keyword>
<keyword evidence="3" id="KW-0479">Metal-binding</keyword>
<evidence type="ECO:0000256" key="2">
    <source>
        <dbReference type="ARBA" id="ARBA00022490"/>
    </source>
</evidence>
<dbReference type="InterPro" id="IPR024964">
    <property type="entry name" value="CTLH/CRA"/>
</dbReference>
<dbReference type="InterPro" id="IPR037683">
    <property type="entry name" value="Rmd5_dRing"/>
</dbReference>
<feature type="zinc finger region" description="RING-Gid-type" evidence="7">
    <location>
        <begin position="326"/>
        <end position="367"/>
    </location>
</feature>
<dbReference type="SMART" id="SM00184">
    <property type="entry name" value="RING"/>
    <property type="match status" value="1"/>
</dbReference>
<evidence type="ECO:0000256" key="5">
    <source>
        <dbReference type="ARBA" id="ARBA00022833"/>
    </source>
</evidence>
<evidence type="ECO:0000256" key="3">
    <source>
        <dbReference type="ARBA" id="ARBA00022723"/>
    </source>
</evidence>
<dbReference type="InterPro" id="IPR013144">
    <property type="entry name" value="CRA_dom"/>
</dbReference>
<dbReference type="SMART" id="SM00757">
    <property type="entry name" value="CRA"/>
    <property type="match status" value="1"/>
</dbReference>
<evidence type="ECO:0000259" key="9">
    <source>
        <dbReference type="PROSITE" id="PS50897"/>
    </source>
</evidence>
<sequence>MDLEPMRDAYDRVYKRQKLCENQSEEMINRLAHEIDVATRKIHNGAEAEGSEVRQIYSELQVILNEIGPMNPVGSAQKEVNLALLKYGKVLDKIFRADLANAHMGIDFNIHIINRVIAMHFFRLGQSDLGECFLQESQVSDAPFKSAFHDMHHILEQLKGHNLKPALVWAEAHHEELLKKGSSLEFNLHELQFVQLLQQGSHLHALQYAKANFSRFVTSHMGKIQRLMGSLVYVGRLDRSPYQDLVQPLNWDLIGIQFTKDCCNLIGYSYQSALQVIISAGTQALPTFLKMVSLFGNRKHEWLTSKQLPIEIELDKEHQFHSIFACPVSKEQSTAENPPMLMPCGHVLCKQSLQKLSKSRNFKCPYCPFEVTMANCKPIYF</sequence>
<dbReference type="GO" id="GO:0061630">
    <property type="term" value="F:ubiquitin protein ligase activity"/>
    <property type="evidence" value="ECO:0007669"/>
    <property type="project" value="InterPro"/>
</dbReference>
<dbReference type="GO" id="GO:0034657">
    <property type="term" value="C:GID complex"/>
    <property type="evidence" value="ECO:0007669"/>
    <property type="project" value="TreeGrafter"/>
</dbReference>
<keyword evidence="4 6" id="KW-0863">Zinc-finger</keyword>
<dbReference type="PANTHER" id="PTHR12170:SF3">
    <property type="entry name" value="GH10162P"/>
    <property type="match status" value="1"/>
</dbReference>
<dbReference type="Gene3D" id="3.30.40.10">
    <property type="entry name" value="Zinc/RING finger domain, C3HC4 (zinc finger)"/>
    <property type="match status" value="1"/>
</dbReference>
<dbReference type="PROSITE" id="PS51867">
    <property type="entry name" value="ZF_RING_GID"/>
    <property type="match status" value="1"/>
</dbReference>
<dbReference type="SMART" id="SM00668">
    <property type="entry name" value="CTLH"/>
    <property type="match status" value="1"/>
</dbReference>
<dbReference type="PROSITE" id="PS50089">
    <property type="entry name" value="ZF_RING_2"/>
    <property type="match status" value="1"/>
</dbReference>
<feature type="domain" description="RING-type" evidence="8">
    <location>
        <begin position="326"/>
        <end position="367"/>
    </location>
</feature>
<dbReference type="GO" id="GO:0043161">
    <property type="term" value="P:proteasome-mediated ubiquitin-dependent protein catabolic process"/>
    <property type="evidence" value="ECO:0007669"/>
    <property type="project" value="InterPro"/>
</dbReference>
<reference evidence="11" key="1">
    <citation type="submission" date="2021-01" db="EMBL/GenBank/DDBJ databases">
        <title>Adiantum capillus-veneris genome.</title>
        <authorList>
            <person name="Fang Y."/>
            <person name="Liao Q."/>
        </authorList>
    </citation>
    <scope>NUCLEOTIDE SEQUENCE</scope>
    <source>
        <strain evidence="11">H3</strain>
        <tissue evidence="11">Leaf</tissue>
    </source>
</reference>
<dbReference type="AlphaFoldDB" id="A0A9D4V4C9"/>
<dbReference type="InterPro" id="IPR044063">
    <property type="entry name" value="ZF_RING_GID"/>
</dbReference>
<dbReference type="PROSITE" id="PS50897">
    <property type="entry name" value="CTLH"/>
    <property type="match status" value="1"/>
</dbReference>
<dbReference type="InterPro" id="IPR013083">
    <property type="entry name" value="Znf_RING/FYVE/PHD"/>
</dbReference>
<dbReference type="GO" id="GO:0005737">
    <property type="term" value="C:cytoplasm"/>
    <property type="evidence" value="ECO:0007669"/>
    <property type="project" value="UniProtKB-SubCell"/>
</dbReference>
<protein>
    <submittedName>
        <fullName evidence="11">Uncharacterized protein</fullName>
    </submittedName>
</protein>